<keyword evidence="1" id="KW-0472">Membrane</keyword>
<evidence type="ECO:0000313" key="2">
    <source>
        <dbReference type="EMBL" id="MCF2950367.1"/>
    </source>
</evidence>
<gene>
    <name evidence="2" type="ORF">L0668_19820</name>
</gene>
<name>A0ABS9DBM4_9ALTE</name>
<keyword evidence="3" id="KW-1185">Reference proteome</keyword>
<keyword evidence="1" id="KW-0812">Transmembrane</keyword>
<protein>
    <submittedName>
        <fullName evidence="2">Uncharacterized protein</fullName>
    </submittedName>
</protein>
<keyword evidence="1" id="KW-1133">Transmembrane helix</keyword>
<dbReference type="EMBL" id="JAKGAS010000018">
    <property type="protein sequence ID" value="MCF2950367.1"/>
    <property type="molecule type" value="Genomic_DNA"/>
</dbReference>
<evidence type="ECO:0000256" key="1">
    <source>
        <dbReference type="SAM" id="Phobius"/>
    </source>
</evidence>
<feature type="transmembrane region" description="Helical" evidence="1">
    <location>
        <begin position="58"/>
        <end position="77"/>
    </location>
</feature>
<dbReference type="Proteomes" id="UP001521137">
    <property type="component" value="Unassembled WGS sequence"/>
</dbReference>
<comment type="caution">
    <text evidence="2">The sequence shown here is derived from an EMBL/GenBank/DDBJ whole genome shotgun (WGS) entry which is preliminary data.</text>
</comment>
<accession>A0ABS9DBM4</accession>
<sequence>MYLSKKDLAQKENLSQSEADVIWRKYYFCGWNHILTWGAFFTIIAVVFIFAFPSWLVPSAVIFSHAFVAIPIASKVMRKSVQTMKNNVVS</sequence>
<evidence type="ECO:0000313" key="3">
    <source>
        <dbReference type="Proteomes" id="UP001521137"/>
    </source>
</evidence>
<dbReference type="RefSeq" id="WP_235314469.1">
    <property type="nucleotide sequence ID" value="NZ_JAKGAS010000018.1"/>
</dbReference>
<proteinExistence type="predicted"/>
<reference evidence="2 3" key="1">
    <citation type="submission" date="2022-01" db="EMBL/GenBank/DDBJ databases">
        <title>Paraglaciecola sp. G1-23.</title>
        <authorList>
            <person name="Jin M.S."/>
            <person name="Han D.M."/>
            <person name="Kim H.M."/>
            <person name="Jeon C.O."/>
        </authorList>
    </citation>
    <scope>NUCLEOTIDE SEQUENCE [LARGE SCALE GENOMIC DNA]</scope>
    <source>
        <strain evidence="2 3">G1-23</strain>
    </source>
</reference>
<organism evidence="2 3">
    <name type="scientific">Paraglaciecola algarum</name>
    <dbReference type="NCBI Taxonomy" id="3050085"/>
    <lineage>
        <taxon>Bacteria</taxon>
        <taxon>Pseudomonadati</taxon>
        <taxon>Pseudomonadota</taxon>
        <taxon>Gammaproteobacteria</taxon>
        <taxon>Alteromonadales</taxon>
        <taxon>Alteromonadaceae</taxon>
        <taxon>Paraglaciecola</taxon>
    </lineage>
</organism>
<feature type="transmembrane region" description="Helical" evidence="1">
    <location>
        <begin position="34"/>
        <end position="52"/>
    </location>
</feature>